<evidence type="ECO:0000256" key="1">
    <source>
        <dbReference type="SAM" id="Phobius"/>
    </source>
</evidence>
<dbReference type="EMBL" id="CP029425">
    <property type="protein sequence ID" value="AWL92428.1"/>
    <property type="molecule type" value="Genomic_DNA"/>
</dbReference>
<feature type="transmembrane region" description="Helical" evidence="1">
    <location>
        <begin position="124"/>
        <end position="147"/>
    </location>
</feature>
<organism evidence="2 3">
    <name type="scientific">Bradyrhizobium ottawaense</name>
    <dbReference type="NCBI Taxonomy" id="931866"/>
    <lineage>
        <taxon>Bacteria</taxon>
        <taxon>Pseudomonadati</taxon>
        <taxon>Pseudomonadota</taxon>
        <taxon>Alphaproteobacteria</taxon>
        <taxon>Hyphomicrobiales</taxon>
        <taxon>Nitrobacteraceae</taxon>
        <taxon>Bradyrhizobium</taxon>
    </lineage>
</organism>
<gene>
    <name evidence="2" type="ORF">CIT37_09605</name>
</gene>
<keyword evidence="1" id="KW-0812">Transmembrane</keyword>
<dbReference type="KEGG" id="bot:CIT37_09605"/>
<feature type="transmembrane region" description="Helical" evidence="1">
    <location>
        <begin position="23"/>
        <end position="45"/>
    </location>
</feature>
<accession>A0A2U8P463</accession>
<dbReference type="Pfam" id="PF07077">
    <property type="entry name" value="DUF1345"/>
    <property type="match status" value="1"/>
</dbReference>
<proteinExistence type="predicted"/>
<dbReference type="AlphaFoldDB" id="A0A2U8P463"/>
<name>A0A2U8P463_9BRAD</name>
<keyword evidence="1" id="KW-1133">Transmembrane helix</keyword>
<feature type="transmembrane region" description="Helical" evidence="1">
    <location>
        <begin position="93"/>
        <end position="112"/>
    </location>
</feature>
<evidence type="ECO:0000313" key="2">
    <source>
        <dbReference type="EMBL" id="AWL92428.1"/>
    </source>
</evidence>
<dbReference type="Proteomes" id="UP000215703">
    <property type="component" value="Chromosome"/>
</dbReference>
<reference evidence="2 3" key="2">
    <citation type="journal article" date="2017" name="Syst. Appl. Microbiol.">
        <title>Soybeans inoculated with root zone soils of Canadian native legumes harbour diverse and novel Bradyrhizobium spp. that possess agricultural potential.</title>
        <authorList>
            <person name="Bromfield E.S.P."/>
            <person name="Cloutier S."/>
            <person name="Tambong J.T."/>
            <person name="Tran Thi T.V."/>
        </authorList>
    </citation>
    <scope>NUCLEOTIDE SEQUENCE [LARGE SCALE GENOMIC DNA]</scope>
    <source>
        <strain evidence="2 3">OO99</strain>
    </source>
</reference>
<dbReference type="GeneID" id="92970895"/>
<evidence type="ECO:0000313" key="3">
    <source>
        <dbReference type="Proteomes" id="UP000215703"/>
    </source>
</evidence>
<keyword evidence="1" id="KW-0472">Membrane</keyword>
<feature type="transmembrane region" description="Helical" evidence="1">
    <location>
        <begin position="206"/>
        <end position="229"/>
    </location>
</feature>
<dbReference type="InterPro" id="IPR009781">
    <property type="entry name" value="DUF1345"/>
</dbReference>
<reference evidence="2 3" key="1">
    <citation type="journal article" date="2014" name="Int. J. Syst. Evol. Microbiol.">
        <title>Bradyrhizobium ottawaense sp. nov., a symbiotic nitrogen fixing bacterium from root nodules of soybeans in Canada.</title>
        <authorList>
            <person name="Yu X."/>
            <person name="Cloutier S."/>
            <person name="Tambong J.T."/>
            <person name="Bromfield E.S."/>
        </authorList>
    </citation>
    <scope>NUCLEOTIDE SEQUENCE [LARGE SCALE GENOMIC DNA]</scope>
    <source>
        <strain evidence="2 3">OO99</strain>
    </source>
</reference>
<dbReference type="RefSeq" id="WP_038970692.1">
    <property type="nucleotide sequence ID" value="NZ_CP029425.2"/>
</dbReference>
<feature type="transmembrane region" description="Helical" evidence="1">
    <location>
        <begin position="51"/>
        <end position="72"/>
    </location>
</feature>
<sequence>MAAEGKEDPVLARFRQMSRPMRLLYARPRTFIALAAGVLVCLLLPGSHRLVTRLLFGWDALIAVYLVLVYAMMLCNDHQHIRRAAAMQDDGRFVILLVTAIGAFASIAAIVSELGTPHRGVLELTIAISTIALSWAAVHTTFALHYAHDYYRNAKPGGLQFPSGDKEDHADYWDFVYFSFVIGMTAQVSDVGITDKTIRRTATAHGIVSFIYNTALLALTVNIAASAIAT</sequence>
<protein>
    <submittedName>
        <fullName evidence="2">DUF1345 domain-containing protein</fullName>
    </submittedName>
</protein>